<evidence type="ECO:0000256" key="1">
    <source>
        <dbReference type="SAM" id="Phobius"/>
    </source>
</evidence>
<name>A0AAV0XLB5_9HEMI</name>
<accession>A0AAV0XLB5</accession>
<dbReference type="EMBL" id="CARXXK010000005">
    <property type="protein sequence ID" value="CAI6368469.1"/>
    <property type="molecule type" value="Genomic_DNA"/>
</dbReference>
<keyword evidence="1" id="KW-0812">Transmembrane</keyword>
<dbReference type="Proteomes" id="UP001160148">
    <property type="component" value="Unassembled WGS sequence"/>
</dbReference>
<evidence type="ECO:0000313" key="2">
    <source>
        <dbReference type="EMBL" id="CAI6368469.1"/>
    </source>
</evidence>
<evidence type="ECO:0000313" key="3">
    <source>
        <dbReference type="Proteomes" id="UP001160148"/>
    </source>
</evidence>
<sequence length="149" mass="15363">MCWATVLLAGDLHVGPTHLVVILSSLFVLSYLAGWLGLGGLMCGGGDGVSCSAGGCIVADGCGAGGCFGVHGLTTGCQGIGCAMFWAPFFCPVPGCVAGVGYCVSLCVVGGRDGYALTRNLQVNIEKSKCRSYIKKIYFTVVCQHFPLR</sequence>
<feature type="transmembrane region" description="Helical" evidence="1">
    <location>
        <begin position="20"/>
        <end position="38"/>
    </location>
</feature>
<keyword evidence="1" id="KW-0472">Membrane</keyword>
<keyword evidence="1" id="KW-1133">Transmembrane helix</keyword>
<proteinExistence type="predicted"/>
<gene>
    <name evidence="2" type="ORF">MEUPH1_LOCUS22823</name>
</gene>
<keyword evidence="3" id="KW-1185">Reference proteome</keyword>
<reference evidence="2 3" key="1">
    <citation type="submission" date="2023-01" db="EMBL/GenBank/DDBJ databases">
        <authorList>
            <person name="Whitehead M."/>
        </authorList>
    </citation>
    <scope>NUCLEOTIDE SEQUENCE [LARGE SCALE GENOMIC DNA]</scope>
</reference>
<dbReference type="AlphaFoldDB" id="A0AAV0XLB5"/>
<comment type="caution">
    <text evidence="2">The sequence shown here is derived from an EMBL/GenBank/DDBJ whole genome shotgun (WGS) entry which is preliminary data.</text>
</comment>
<organism evidence="2 3">
    <name type="scientific">Macrosiphum euphorbiae</name>
    <name type="common">potato aphid</name>
    <dbReference type="NCBI Taxonomy" id="13131"/>
    <lineage>
        <taxon>Eukaryota</taxon>
        <taxon>Metazoa</taxon>
        <taxon>Ecdysozoa</taxon>
        <taxon>Arthropoda</taxon>
        <taxon>Hexapoda</taxon>
        <taxon>Insecta</taxon>
        <taxon>Pterygota</taxon>
        <taxon>Neoptera</taxon>
        <taxon>Paraneoptera</taxon>
        <taxon>Hemiptera</taxon>
        <taxon>Sternorrhyncha</taxon>
        <taxon>Aphidomorpha</taxon>
        <taxon>Aphidoidea</taxon>
        <taxon>Aphididae</taxon>
        <taxon>Macrosiphini</taxon>
        <taxon>Macrosiphum</taxon>
    </lineage>
</organism>
<protein>
    <submittedName>
        <fullName evidence="2">Uncharacterized protein</fullName>
    </submittedName>
</protein>